<reference evidence="3 4" key="1">
    <citation type="submission" date="2020-08" db="EMBL/GenBank/DDBJ databases">
        <title>Novel species isolated from subtropical streams in China.</title>
        <authorList>
            <person name="Lu H."/>
        </authorList>
    </citation>
    <scope>NUCLEOTIDE SEQUENCE [LARGE SCALE GENOMIC DNA]</scope>
    <source>
        <strain evidence="3 4">CY18W</strain>
    </source>
</reference>
<sequence length="467" mass="50254">MPSTAPKLITASILAFSLLTSLTQAHAQDLVIGSDKYELLEKMPLANGEILLRVKSKSVTSSNANTPATVPAGNPAPSPAPSPVANASTDKTAKTDTTKAADDISAAIPKFIKQEDAIMDSSGLSLLGVTAADINRPSTPHDLLMAVARGVDASGKLNEGMGIEFAPLPLLAPGLITGGAPYTYDSNWFNRAATRTSIGLATAKSEDAKIGNQLAASIRIGLIDGSDPRLLWKGLDNCADYLIKRNPFSVSPGEIKRQEPGSTPTPDPNSPDEITAKNIDTCYKSLKEYKDLDKDRWKQPAWYAGFAKAWYTGSTGQIQDALPGAKVLWTSYSRGWGNGDDKKQLLQLYAAKKWDDRIKDPKDANKFSTETRTDIVARYKLGRGKWHAFIDGGVARVDTAGVATQNIRRLGYGAEYQFSDNMWLLIGSISERGYVSGDGKRSLLNTGIRFGQSDVPVIFSQPKADAK</sequence>
<dbReference type="RefSeq" id="WP_186947380.1">
    <property type="nucleotide sequence ID" value="NZ_JACOGF010000005.1"/>
</dbReference>
<evidence type="ECO:0000256" key="1">
    <source>
        <dbReference type="SAM" id="MobiDB-lite"/>
    </source>
</evidence>
<keyword evidence="2" id="KW-0732">Signal</keyword>
<keyword evidence="4" id="KW-1185">Reference proteome</keyword>
<proteinExistence type="predicted"/>
<protein>
    <submittedName>
        <fullName evidence="3">Uncharacterized protein</fullName>
    </submittedName>
</protein>
<comment type="caution">
    <text evidence="3">The sequence shown here is derived from an EMBL/GenBank/DDBJ whole genome shotgun (WGS) entry which is preliminary data.</text>
</comment>
<gene>
    <name evidence="3" type="ORF">H8L32_11500</name>
</gene>
<evidence type="ECO:0000313" key="3">
    <source>
        <dbReference type="EMBL" id="MBC3918104.1"/>
    </source>
</evidence>
<accession>A0ABR6ZR72</accession>
<feature type="chain" id="PRO_5046383048" evidence="2">
    <location>
        <begin position="28"/>
        <end position="467"/>
    </location>
</feature>
<dbReference type="EMBL" id="JACOGF010000005">
    <property type="protein sequence ID" value="MBC3918104.1"/>
    <property type="molecule type" value="Genomic_DNA"/>
</dbReference>
<dbReference type="Proteomes" id="UP000650424">
    <property type="component" value="Unassembled WGS sequence"/>
</dbReference>
<feature type="region of interest" description="Disordered" evidence="1">
    <location>
        <begin position="252"/>
        <end position="275"/>
    </location>
</feature>
<name>A0ABR6ZR72_9BURK</name>
<organism evidence="3 4">
    <name type="scientific">Undibacterium hunanense</name>
    <dbReference type="NCBI Taxonomy" id="2762292"/>
    <lineage>
        <taxon>Bacteria</taxon>
        <taxon>Pseudomonadati</taxon>
        <taxon>Pseudomonadota</taxon>
        <taxon>Betaproteobacteria</taxon>
        <taxon>Burkholderiales</taxon>
        <taxon>Oxalobacteraceae</taxon>
        <taxon>Undibacterium</taxon>
    </lineage>
</organism>
<feature type="signal peptide" evidence="2">
    <location>
        <begin position="1"/>
        <end position="27"/>
    </location>
</feature>
<feature type="region of interest" description="Disordered" evidence="1">
    <location>
        <begin position="61"/>
        <end position="99"/>
    </location>
</feature>
<evidence type="ECO:0000313" key="4">
    <source>
        <dbReference type="Proteomes" id="UP000650424"/>
    </source>
</evidence>
<evidence type="ECO:0000256" key="2">
    <source>
        <dbReference type="SAM" id="SignalP"/>
    </source>
</evidence>